<name>A0A7H4P5J4_9ENTR</name>
<comment type="caution">
    <text evidence="1">The sequence shown here is derived from an EMBL/GenBank/DDBJ whole genome shotgun (WGS) entry which is preliminary data.</text>
</comment>
<dbReference type="Proteomes" id="UP000254571">
    <property type="component" value="Unassembled WGS sequence"/>
</dbReference>
<accession>A0A7H4P5J4</accession>
<gene>
    <name evidence="1" type="ORF">NCTC9149_04145</name>
</gene>
<proteinExistence type="predicted"/>
<sequence>MSPSAMTQFATLMITPTVCSARKFAAETAMLTLGTYSRMALSPPENVFCVNSASLSFTNDENGEQIKG</sequence>
<protein>
    <submittedName>
        <fullName evidence="1">Peptide methionine sulfoxide reductase MsrB</fullName>
    </submittedName>
</protein>
<evidence type="ECO:0000313" key="1">
    <source>
        <dbReference type="EMBL" id="STW07709.1"/>
    </source>
</evidence>
<organism evidence="1 2">
    <name type="scientific">Klebsiella grimontii</name>
    <dbReference type="NCBI Taxonomy" id="2058152"/>
    <lineage>
        <taxon>Bacteria</taxon>
        <taxon>Pseudomonadati</taxon>
        <taxon>Pseudomonadota</taxon>
        <taxon>Gammaproteobacteria</taxon>
        <taxon>Enterobacterales</taxon>
        <taxon>Enterobacteriaceae</taxon>
        <taxon>Klebsiella/Raoultella group</taxon>
        <taxon>Klebsiella</taxon>
    </lineage>
</organism>
<evidence type="ECO:0000313" key="2">
    <source>
        <dbReference type="Proteomes" id="UP000254571"/>
    </source>
</evidence>
<reference evidence="1 2" key="1">
    <citation type="submission" date="2018-06" db="EMBL/GenBank/DDBJ databases">
        <authorList>
            <consortium name="Pathogen Informatics"/>
            <person name="Doyle S."/>
        </authorList>
    </citation>
    <scope>NUCLEOTIDE SEQUENCE [LARGE SCALE GENOMIC DNA]</scope>
    <source>
        <strain evidence="1 2">NCTC9149</strain>
    </source>
</reference>
<dbReference type="EMBL" id="UGMX01000002">
    <property type="protein sequence ID" value="STW07709.1"/>
    <property type="molecule type" value="Genomic_DNA"/>
</dbReference>
<dbReference type="AlphaFoldDB" id="A0A7H4P5J4"/>